<dbReference type="EMBL" id="BAAAZD010000001">
    <property type="protein sequence ID" value="GAA3996060.1"/>
    <property type="molecule type" value="Genomic_DNA"/>
</dbReference>
<keyword evidence="3" id="KW-1185">Reference proteome</keyword>
<evidence type="ECO:0008006" key="4">
    <source>
        <dbReference type="Google" id="ProtNLM"/>
    </source>
</evidence>
<name>A0ABP7RDW0_9SPHN</name>
<proteinExistence type="predicted"/>
<reference evidence="3" key="1">
    <citation type="journal article" date="2019" name="Int. J. Syst. Evol. Microbiol.">
        <title>The Global Catalogue of Microorganisms (GCM) 10K type strain sequencing project: providing services to taxonomists for standard genome sequencing and annotation.</title>
        <authorList>
            <consortium name="The Broad Institute Genomics Platform"/>
            <consortium name="The Broad Institute Genome Sequencing Center for Infectious Disease"/>
            <person name="Wu L."/>
            <person name="Ma J."/>
        </authorList>
    </citation>
    <scope>NUCLEOTIDE SEQUENCE [LARGE SCALE GENOMIC DNA]</scope>
    <source>
        <strain evidence="3">JCM 16603</strain>
    </source>
</reference>
<organism evidence="2 3">
    <name type="scientific">Sphingomonas humi</name>
    <dbReference type="NCBI Taxonomy" id="335630"/>
    <lineage>
        <taxon>Bacteria</taxon>
        <taxon>Pseudomonadati</taxon>
        <taxon>Pseudomonadota</taxon>
        <taxon>Alphaproteobacteria</taxon>
        <taxon>Sphingomonadales</taxon>
        <taxon>Sphingomonadaceae</taxon>
        <taxon>Sphingomonas</taxon>
    </lineage>
</organism>
<feature type="signal peptide" evidence="1">
    <location>
        <begin position="1"/>
        <end position="20"/>
    </location>
</feature>
<keyword evidence="1" id="KW-0732">Signal</keyword>
<dbReference type="Proteomes" id="UP001501310">
    <property type="component" value="Unassembled WGS sequence"/>
</dbReference>
<accession>A0ABP7RDW0</accession>
<protein>
    <recommendedName>
        <fullName evidence="4">DUF4156 domain-containing protein</fullName>
    </recommendedName>
</protein>
<evidence type="ECO:0000256" key="1">
    <source>
        <dbReference type="SAM" id="SignalP"/>
    </source>
</evidence>
<dbReference type="PROSITE" id="PS51257">
    <property type="entry name" value="PROKAR_LIPOPROTEIN"/>
    <property type="match status" value="1"/>
</dbReference>
<gene>
    <name evidence="2" type="ORF">GCM10022211_00970</name>
</gene>
<evidence type="ECO:0000313" key="3">
    <source>
        <dbReference type="Proteomes" id="UP001501310"/>
    </source>
</evidence>
<comment type="caution">
    <text evidence="2">The sequence shown here is derived from an EMBL/GenBank/DDBJ whole genome shotgun (WGS) entry which is preliminary data.</text>
</comment>
<feature type="chain" id="PRO_5045557589" description="DUF4156 domain-containing protein" evidence="1">
    <location>
        <begin position="21"/>
        <end position="115"/>
    </location>
</feature>
<dbReference type="RefSeq" id="WP_344708194.1">
    <property type="nucleotide sequence ID" value="NZ_BAAAZD010000001.1"/>
</dbReference>
<sequence>MTTRLTLLALGAALTLTACNNNDHTIVQQGPVDPMANELANAAPVELPAAILESKSYRCSGDNSVVYIDWLSNGKARIKKTRDEIPGTEIDVDAAKAIGDAKSATIKYQGKSCKG</sequence>
<evidence type="ECO:0000313" key="2">
    <source>
        <dbReference type="EMBL" id="GAA3996060.1"/>
    </source>
</evidence>